<feature type="transmembrane region" description="Helical" evidence="12">
    <location>
        <begin position="589"/>
        <end position="608"/>
    </location>
</feature>
<dbReference type="FunFam" id="2.10.50.30:FF:000004">
    <property type="entry name" value="Taste receptor type 1 member 3-like protein"/>
    <property type="match status" value="1"/>
</dbReference>
<sequence length="824" mass="92648">RASAMKHFLESFCLLGAFLHVCTQHTVPASEFQLEGDYLIGGLFHIHDDTGSVYHERPEALDCTTKPLTFSNYRRFQMIRFSVEQVNNSTNLLPNVSLGYDIFDHCSDTQNFPGVLKLISANGSIQPWSDKQSVLSKVIAVVGPFTSTQSLTVAPLLMVNLVPMVNYATSTSVFSNKAKYPSFLRTLPSNLNMIDVIVRILQKFNWRWVAFLNSDDDYGNDGLNLFTQRIKDTEICLPYSKGLSDSTNYTQTFKQMEAKQINVIIVFALENNVEPLIESAMLLNVTNKVWIAGDAWALNKKLPKMKGIKNIGTVLGVAEPVVTIPGFSDFLHSSKAQLHCKYAEQDTFCNQKCNCSCMNPEDIFAADPSYSFAIYSAIYAIAHALHNTLRCGADKCDSNITVYPYIVLAELRKSNFTLVNNSIQFDDNGNLKQGSYSVVFWNNSGDAQEIGFYQFNSEVHFFVDDSKIEWHTNGEVPTSLCSPECPAGYIKKRNGIYECCFDCEICANGTYVNITESPYTCLKCKDIEWSEEGSTSCNLRAVEYISATDIVATLVFVAACAFVGMTLAMSVLFSVNYNTPVVRSAGGPMCFLILGCLSLSNLSVFFHFGKPTVPLCTLRYLPFLLFYTICLACFVVRSFQIVCIFKIAAKIPKLHSWWVKYNGQWLVIVVAFVIQAIFLVIGYSCKPPSPYNETSWYPDKIILSCDISLQASTASVILLLSICTLCFIFSYMGKNLPKNYNEAKAITFCLLLLILTWIIFATECMLYRGKYIQLLSALAVLSSLYSFLFWYFLPKCFIILFQPHKNTQQYFQGLIQNYTKTISQ</sequence>
<dbReference type="Proteomes" id="UP000265100">
    <property type="component" value="Chromosome 20"/>
</dbReference>
<dbReference type="FunFam" id="3.40.50.2300:FF:000016">
    <property type="entry name" value="Taste 1 receptor member 2"/>
    <property type="match status" value="1"/>
</dbReference>
<proteinExistence type="inferred from homology"/>
<dbReference type="Gene3D" id="2.10.50.30">
    <property type="entry name" value="GPCR, family 3, nine cysteines domain"/>
    <property type="match status" value="1"/>
</dbReference>
<keyword evidence="8" id="KW-0675">Receptor</keyword>
<dbReference type="GO" id="GO:0005886">
    <property type="term" value="C:plasma membrane"/>
    <property type="evidence" value="ECO:0007669"/>
    <property type="project" value="UniProtKB-SubCell"/>
</dbReference>
<dbReference type="InterPro" id="IPR011500">
    <property type="entry name" value="GPCR_3_9-Cys_dom"/>
</dbReference>
<dbReference type="InterPro" id="IPR001828">
    <property type="entry name" value="ANF_lig-bd_rcpt"/>
</dbReference>
<reference evidence="15" key="4">
    <citation type="submission" date="2025-09" db="UniProtKB">
        <authorList>
            <consortium name="Ensembl"/>
        </authorList>
    </citation>
    <scope>IDENTIFICATION</scope>
</reference>
<feature type="transmembrane region" description="Helical" evidence="12">
    <location>
        <begin position="772"/>
        <end position="793"/>
    </location>
</feature>
<dbReference type="PANTHER" id="PTHR24061">
    <property type="entry name" value="CALCIUM-SENSING RECEPTOR-RELATED"/>
    <property type="match status" value="1"/>
</dbReference>
<dbReference type="PRINTS" id="PR00592">
    <property type="entry name" value="CASENSINGR"/>
</dbReference>
<dbReference type="InterPro" id="IPR017978">
    <property type="entry name" value="GPCR_3_C"/>
</dbReference>
<dbReference type="CDD" id="cd15287">
    <property type="entry name" value="7tmC_TAS1R2a-like"/>
    <property type="match status" value="1"/>
</dbReference>
<name>A0AAX7TA29_ASTCA</name>
<protein>
    <recommendedName>
        <fullName evidence="14">G-protein coupled receptors family 3 profile domain-containing protein</fullName>
    </recommendedName>
</protein>
<dbReference type="GeneTree" id="ENSGT00940000161264"/>
<keyword evidence="3 12" id="KW-0812">Transmembrane</keyword>
<evidence type="ECO:0000256" key="2">
    <source>
        <dbReference type="ARBA" id="ARBA00022475"/>
    </source>
</evidence>
<evidence type="ECO:0000256" key="12">
    <source>
        <dbReference type="SAM" id="Phobius"/>
    </source>
</evidence>
<feature type="transmembrane region" description="Helical" evidence="12">
    <location>
        <begin position="620"/>
        <end position="645"/>
    </location>
</feature>
<feature type="transmembrane region" description="Helical" evidence="12">
    <location>
        <begin position="550"/>
        <end position="577"/>
    </location>
</feature>
<dbReference type="InterPro" id="IPR028082">
    <property type="entry name" value="Peripla_BP_I"/>
</dbReference>
<dbReference type="Gene3D" id="3.40.50.2300">
    <property type="match status" value="2"/>
</dbReference>
<reference evidence="16" key="2">
    <citation type="submission" date="2023-03" db="EMBL/GenBank/DDBJ databases">
        <authorList>
            <consortium name="Wellcome Sanger Institute Data Sharing"/>
        </authorList>
    </citation>
    <scope>NUCLEOTIDE SEQUENCE [LARGE SCALE GENOMIC DNA]</scope>
</reference>
<dbReference type="PANTHER" id="PTHR24061:SF441">
    <property type="entry name" value="TASTE RECEPTOR TYPE 1 MEMBER 2B-RELATED"/>
    <property type="match status" value="1"/>
</dbReference>
<comment type="similarity">
    <text evidence="11">Belongs to the G-protein coupled receptor 3 family. TAS1R subfamily.</text>
</comment>
<reference evidence="15 16" key="1">
    <citation type="submission" date="2018-05" db="EMBL/GenBank/DDBJ databases">
        <authorList>
            <person name="Datahose"/>
        </authorList>
    </citation>
    <scope>NUCLEOTIDE SEQUENCE</scope>
</reference>
<feature type="transmembrane region" description="Helical" evidence="12">
    <location>
        <begin position="707"/>
        <end position="731"/>
    </location>
</feature>
<evidence type="ECO:0000256" key="10">
    <source>
        <dbReference type="ARBA" id="ARBA00023224"/>
    </source>
</evidence>
<evidence type="ECO:0000256" key="4">
    <source>
        <dbReference type="ARBA" id="ARBA00022729"/>
    </source>
</evidence>
<accession>A0AAX7TA29</accession>
<dbReference type="Pfam" id="PF00003">
    <property type="entry name" value="7tm_3"/>
    <property type="match status" value="1"/>
</dbReference>
<dbReference type="InterPro" id="IPR038550">
    <property type="entry name" value="GPCR_3_9-Cys_sf"/>
</dbReference>
<dbReference type="PRINTS" id="PR00248">
    <property type="entry name" value="GPCRMGR"/>
</dbReference>
<dbReference type="InterPro" id="IPR000337">
    <property type="entry name" value="GPCR_3"/>
</dbReference>
<evidence type="ECO:0000256" key="7">
    <source>
        <dbReference type="ARBA" id="ARBA00023136"/>
    </source>
</evidence>
<evidence type="ECO:0000256" key="1">
    <source>
        <dbReference type="ARBA" id="ARBA00004651"/>
    </source>
</evidence>
<keyword evidence="7 12" id="KW-0472">Membrane</keyword>
<dbReference type="SUPFAM" id="SSF53822">
    <property type="entry name" value="Periplasmic binding protein-like I"/>
    <property type="match status" value="1"/>
</dbReference>
<evidence type="ECO:0000313" key="15">
    <source>
        <dbReference type="Ensembl" id="ENSACLP00000053774.1"/>
    </source>
</evidence>
<keyword evidence="5 12" id="KW-1133">Transmembrane helix</keyword>
<feature type="transmembrane region" description="Helical" evidence="12">
    <location>
        <begin position="665"/>
        <end position="684"/>
    </location>
</feature>
<dbReference type="Pfam" id="PF07562">
    <property type="entry name" value="NCD3G"/>
    <property type="match status" value="1"/>
</dbReference>
<dbReference type="Pfam" id="PF01094">
    <property type="entry name" value="ANF_receptor"/>
    <property type="match status" value="1"/>
</dbReference>
<keyword evidence="10" id="KW-0807">Transducer</keyword>
<evidence type="ECO:0000256" key="13">
    <source>
        <dbReference type="SAM" id="SignalP"/>
    </source>
</evidence>
<reference evidence="15" key="3">
    <citation type="submission" date="2025-08" db="UniProtKB">
        <authorList>
            <consortium name="Ensembl"/>
        </authorList>
    </citation>
    <scope>IDENTIFICATION</scope>
</reference>
<feature type="transmembrane region" description="Helical" evidence="12">
    <location>
        <begin position="743"/>
        <end position="760"/>
    </location>
</feature>
<keyword evidence="4 13" id="KW-0732">Signal</keyword>
<organism evidence="15 16">
    <name type="scientific">Astatotilapia calliptera</name>
    <name type="common">Eastern happy</name>
    <name type="synonym">Chromis callipterus</name>
    <dbReference type="NCBI Taxonomy" id="8154"/>
    <lineage>
        <taxon>Eukaryota</taxon>
        <taxon>Metazoa</taxon>
        <taxon>Chordata</taxon>
        <taxon>Craniata</taxon>
        <taxon>Vertebrata</taxon>
        <taxon>Euteleostomi</taxon>
        <taxon>Actinopterygii</taxon>
        <taxon>Neopterygii</taxon>
        <taxon>Teleostei</taxon>
        <taxon>Neoteleostei</taxon>
        <taxon>Acanthomorphata</taxon>
        <taxon>Ovalentaria</taxon>
        <taxon>Cichlomorphae</taxon>
        <taxon>Cichliformes</taxon>
        <taxon>Cichlidae</taxon>
        <taxon>African cichlids</taxon>
        <taxon>Pseudocrenilabrinae</taxon>
        <taxon>Haplochromini</taxon>
        <taxon>Astatotilapia</taxon>
    </lineage>
</organism>
<feature type="chain" id="PRO_5044283616" description="G-protein coupled receptors family 3 profile domain-containing protein" evidence="13">
    <location>
        <begin position="25"/>
        <end position="824"/>
    </location>
</feature>
<dbReference type="PROSITE" id="PS50259">
    <property type="entry name" value="G_PROTEIN_RECEP_F3_4"/>
    <property type="match status" value="1"/>
</dbReference>
<dbReference type="InterPro" id="IPR000068">
    <property type="entry name" value="GPCR_3_Ca_sens_rcpt-rel"/>
</dbReference>
<keyword evidence="9" id="KW-0325">Glycoprotein</keyword>
<keyword evidence="16" id="KW-1185">Reference proteome</keyword>
<evidence type="ECO:0000256" key="5">
    <source>
        <dbReference type="ARBA" id="ARBA00022989"/>
    </source>
</evidence>
<evidence type="ECO:0000259" key="14">
    <source>
        <dbReference type="PROSITE" id="PS50259"/>
    </source>
</evidence>
<evidence type="ECO:0000256" key="9">
    <source>
        <dbReference type="ARBA" id="ARBA00023180"/>
    </source>
</evidence>
<evidence type="ECO:0000313" key="16">
    <source>
        <dbReference type="Proteomes" id="UP000265100"/>
    </source>
</evidence>
<dbReference type="GO" id="GO:0050909">
    <property type="term" value="P:sensory perception of taste"/>
    <property type="evidence" value="ECO:0007669"/>
    <property type="project" value="UniProtKB-ARBA"/>
</dbReference>
<evidence type="ECO:0000256" key="11">
    <source>
        <dbReference type="ARBA" id="ARBA00038492"/>
    </source>
</evidence>
<keyword evidence="6" id="KW-0297">G-protein coupled receptor</keyword>
<dbReference type="Ensembl" id="ENSACLT00000059460.1">
    <property type="protein sequence ID" value="ENSACLP00000053774.1"/>
    <property type="gene ID" value="ENSACLG00000023037.2"/>
</dbReference>
<keyword evidence="2" id="KW-1003">Cell membrane</keyword>
<evidence type="ECO:0000256" key="3">
    <source>
        <dbReference type="ARBA" id="ARBA00022692"/>
    </source>
</evidence>
<dbReference type="AlphaFoldDB" id="A0AAX7TA29"/>
<comment type="subcellular location">
    <subcellularLocation>
        <location evidence="1">Cell membrane</location>
        <topology evidence="1">Multi-pass membrane protein</topology>
    </subcellularLocation>
</comment>
<dbReference type="GO" id="GO:0004930">
    <property type="term" value="F:G protein-coupled receptor activity"/>
    <property type="evidence" value="ECO:0007669"/>
    <property type="project" value="UniProtKB-KW"/>
</dbReference>
<feature type="signal peptide" evidence="13">
    <location>
        <begin position="1"/>
        <end position="24"/>
    </location>
</feature>
<feature type="domain" description="G-protein coupled receptors family 3 profile" evidence="14">
    <location>
        <begin position="551"/>
        <end position="809"/>
    </location>
</feature>
<evidence type="ECO:0000256" key="6">
    <source>
        <dbReference type="ARBA" id="ARBA00023040"/>
    </source>
</evidence>
<evidence type="ECO:0000256" key="8">
    <source>
        <dbReference type="ARBA" id="ARBA00023170"/>
    </source>
</evidence>